<dbReference type="InterPro" id="IPR037682">
    <property type="entry name" value="TonB_C"/>
</dbReference>
<comment type="caution">
    <text evidence="12">The sequence shown here is derived from an EMBL/GenBank/DDBJ whole genome shotgun (WGS) entry which is preliminary data.</text>
</comment>
<keyword evidence="9" id="KW-0472">Membrane</keyword>
<evidence type="ECO:0000256" key="2">
    <source>
        <dbReference type="ARBA" id="ARBA00006555"/>
    </source>
</evidence>
<dbReference type="GO" id="GO:0098797">
    <property type="term" value="C:plasma membrane protein complex"/>
    <property type="evidence" value="ECO:0007669"/>
    <property type="project" value="TreeGrafter"/>
</dbReference>
<dbReference type="Gene3D" id="2.20.110.10">
    <property type="entry name" value="Histone H3 K4-specific methyltransferase SET7/9 N-terminal domain"/>
    <property type="match status" value="1"/>
</dbReference>
<feature type="signal peptide" evidence="10">
    <location>
        <begin position="1"/>
        <end position="18"/>
    </location>
</feature>
<dbReference type="GO" id="GO:0055085">
    <property type="term" value="P:transmembrane transport"/>
    <property type="evidence" value="ECO:0007669"/>
    <property type="project" value="InterPro"/>
</dbReference>
<keyword evidence="6" id="KW-0812">Transmembrane</keyword>
<dbReference type="InterPro" id="IPR006260">
    <property type="entry name" value="TonB/TolA_C"/>
</dbReference>
<comment type="subcellular location">
    <subcellularLocation>
        <location evidence="1">Cell inner membrane</location>
        <topology evidence="1">Single-pass membrane protein</topology>
        <orientation evidence="1">Periplasmic side</orientation>
    </subcellularLocation>
</comment>
<dbReference type="PANTHER" id="PTHR33446:SF2">
    <property type="entry name" value="PROTEIN TONB"/>
    <property type="match status" value="1"/>
</dbReference>
<dbReference type="Gene3D" id="3.30.1150.10">
    <property type="match status" value="1"/>
</dbReference>
<dbReference type="SUPFAM" id="SSF82185">
    <property type="entry name" value="Histone H3 K4-specific methyltransferase SET7/9 N-terminal domain"/>
    <property type="match status" value="1"/>
</dbReference>
<evidence type="ECO:0000256" key="5">
    <source>
        <dbReference type="ARBA" id="ARBA00022519"/>
    </source>
</evidence>
<comment type="similarity">
    <text evidence="2">Belongs to the TonB family.</text>
</comment>
<feature type="chain" id="PRO_5032352123" evidence="10">
    <location>
        <begin position="19"/>
        <end position="247"/>
    </location>
</feature>
<evidence type="ECO:0000256" key="10">
    <source>
        <dbReference type="SAM" id="SignalP"/>
    </source>
</evidence>
<evidence type="ECO:0000256" key="1">
    <source>
        <dbReference type="ARBA" id="ARBA00004383"/>
    </source>
</evidence>
<keyword evidence="10" id="KW-0732">Signal</keyword>
<evidence type="ECO:0000256" key="4">
    <source>
        <dbReference type="ARBA" id="ARBA00022475"/>
    </source>
</evidence>
<evidence type="ECO:0000256" key="7">
    <source>
        <dbReference type="ARBA" id="ARBA00022927"/>
    </source>
</evidence>
<keyword evidence="8" id="KW-1133">Transmembrane helix</keyword>
<dbReference type="AlphaFoldDB" id="A0A839SCS0"/>
<dbReference type="NCBIfam" id="TIGR01352">
    <property type="entry name" value="tonB_Cterm"/>
    <property type="match status" value="1"/>
</dbReference>
<dbReference type="SUPFAM" id="SSF74653">
    <property type="entry name" value="TolA/TonB C-terminal domain"/>
    <property type="match status" value="1"/>
</dbReference>
<reference evidence="12" key="1">
    <citation type="submission" date="2020-08" db="EMBL/GenBank/DDBJ databases">
        <title>Genomic Encyclopedia of Type Strains, Phase III (KMG-III): the genomes of soil and plant-associated and newly described type strains.</title>
        <authorList>
            <person name="Whitman W."/>
        </authorList>
    </citation>
    <scope>NUCLEOTIDE SEQUENCE [LARGE SCALE GENOMIC DNA]</scope>
    <source>
        <strain evidence="12">CECT 8628</strain>
    </source>
</reference>
<evidence type="ECO:0000259" key="11">
    <source>
        <dbReference type="PROSITE" id="PS52015"/>
    </source>
</evidence>
<gene>
    <name evidence="12" type="ORF">FHS11_001110</name>
</gene>
<dbReference type="Pfam" id="PF03544">
    <property type="entry name" value="TonB_C"/>
    <property type="match status" value="1"/>
</dbReference>
<organism evidence="12 13">
    <name type="scientific">Mucilaginibacter gotjawali</name>
    <dbReference type="NCBI Taxonomy" id="1550579"/>
    <lineage>
        <taxon>Bacteria</taxon>
        <taxon>Pseudomonadati</taxon>
        <taxon>Bacteroidota</taxon>
        <taxon>Sphingobacteriia</taxon>
        <taxon>Sphingobacteriales</taxon>
        <taxon>Sphingobacteriaceae</taxon>
        <taxon>Mucilaginibacter</taxon>
    </lineage>
</organism>
<dbReference type="RefSeq" id="WP_221199392.1">
    <property type="nucleotide sequence ID" value="NZ_JACHWX010000002.1"/>
</dbReference>
<evidence type="ECO:0000256" key="3">
    <source>
        <dbReference type="ARBA" id="ARBA00022448"/>
    </source>
</evidence>
<keyword evidence="5" id="KW-0997">Cell inner membrane</keyword>
<keyword evidence="13" id="KW-1185">Reference proteome</keyword>
<keyword evidence="7" id="KW-0653">Protein transport</keyword>
<keyword evidence="3" id="KW-0813">Transport</keyword>
<feature type="domain" description="TonB C-terminal" evidence="11">
    <location>
        <begin position="155"/>
        <end position="247"/>
    </location>
</feature>
<name>A0A839SCS0_9SPHI</name>
<evidence type="ECO:0000313" key="13">
    <source>
        <dbReference type="Proteomes" id="UP000539265"/>
    </source>
</evidence>
<keyword evidence="4" id="KW-1003">Cell membrane</keyword>
<dbReference type="PROSITE" id="PS52015">
    <property type="entry name" value="TONB_CTD"/>
    <property type="match status" value="1"/>
</dbReference>
<dbReference type="GO" id="GO:0015031">
    <property type="term" value="P:protein transport"/>
    <property type="evidence" value="ECO:0007669"/>
    <property type="project" value="UniProtKB-KW"/>
</dbReference>
<dbReference type="GO" id="GO:0031992">
    <property type="term" value="F:energy transducer activity"/>
    <property type="evidence" value="ECO:0007669"/>
    <property type="project" value="TreeGrafter"/>
</dbReference>
<accession>A0A839SCS0</accession>
<dbReference type="EMBL" id="JACHWX010000002">
    <property type="protein sequence ID" value="MBB3054700.1"/>
    <property type="molecule type" value="Genomic_DNA"/>
</dbReference>
<evidence type="ECO:0000256" key="6">
    <source>
        <dbReference type="ARBA" id="ARBA00022692"/>
    </source>
</evidence>
<dbReference type="InterPro" id="IPR051045">
    <property type="entry name" value="TonB-dependent_transducer"/>
</dbReference>
<dbReference type="PANTHER" id="PTHR33446">
    <property type="entry name" value="PROTEIN TONB-RELATED"/>
    <property type="match status" value="1"/>
</dbReference>
<evidence type="ECO:0000256" key="8">
    <source>
        <dbReference type="ARBA" id="ARBA00022989"/>
    </source>
</evidence>
<protein>
    <submittedName>
        <fullName evidence="12">TonB family protein</fullName>
    </submittedName>
</protein>
<dbReference type="Proteomes" id="UP000539265">
    <property type="component" value="Unassembled WGS sequence"/>
</dbReference>
<evidence type="ECO:0000256" key="9">
    <source>
        <dbReference type="ARBA" id="ARBA00023136"/>
    </source>
</evidence>
<proteinExistence type="inferred from homology"/>
<evidence type="ECO:0000313" key="12">
    <source>
        <dbReference type="EMBL" id="MBB3054700.1"/>
    </source>
</evidence>
<sequence>MKTCILTILLLISGKLFAQKTMEVKTGILQFRYYEDYSVLQADPSVREGGYTKYFASGDKIMCTGFYKNNLKDGLWVEYRYNGMVEDSGYYKQDRKTGIWAAYKSSGMLQIMYDYTKKDLLYLKRDSDYKTKIYTVIDSAGKKQTTLDRPPVYLDGESAFNRIIAVNVVYPAQARNNYIQGTVFIGVTINKEGAVSGYRLIKPLGYDCDESALKAVKSLPGEWLPGILDGKSVTVEYEIAVSFRFGN</sequence>